<dbReference type="RefSeq" id="WP_050355012.1">
    <property type="nucleotide sequence ID" value="NZ_LGSS01000005.1"/>
</dbReference>
<dbReference type="Proteomes" id="UP000037267">
    <property type="component" value="Unassembled WGS sequence"/>
</dbReference>
<dbReference type="GO" id="GO:0016301">
    <property type="term" value="F:kinase activity"/>
    <property type="evidence" value="ECO:0007669"/>
    <property type="project" value="UniProtKB-KW"/>
</dbReference>
<evidence type="ECO:0000313" key="3">
    <source>
        <dbReference type="Proteomes" id="UP000037267"/>
    </source>
</evidence>
<protein>
    <submittedName>
        <fullName evidence="2">Putative guanylate kinase</fullName>
    </submittedName>
</protein>
<proteinExistence type="predicted"/>
<accession>A0A0L0WBM7</accession>
<dbReference type="OrthoDB" id="1033810at2"/>
<dbReference type="EMBL" id="LGSS01000005">
    <property type="protein sequence ID" value="KNF08934.1"/>
    <property type="molecule type" value="Genomic_DNA"/>
</dbReference>
<sequence length="173" mass="20271">MDKIICLIGASASGKTTLAKELEKVGYNMIHSYTTRKPRYEDEWGHIFVDTEYYLKESKENIIAYNELYNHQYWATKQQYSNKGISIYVIDPQGAKELKDTIKDAEIISIFLSADEITRKTRMLAEDRNDFFKRIEKDKKLFNLVKTDYVIDANRNIKEILDDVLSVIQNLKN</sequence>
<feature type="domain" description="Guanylate kinase-like" evidence="1">
    <location>
        <begin position="2"/>
        <end position="169"/>
    </location>
</feature>
<dbReference type="STRING" id="1503.CLPU_5c02410"/>
<evidence type="ECO:0000259" key="1">
    <source>
        <dbReference type="PROSITE" id="PS50052"/>
    </source>
</evidence>
<dbReference type="InterPro" id="IPR008145">
    <property type="entry name" value="GK/Ca_channel_bsu"/>
</dbReference>
<dbReference type="SUPFAM" id="SSF52540">
    <property type="entry name" value="P-loop containing nucleoside triphosphate hydrolases"/>
    <property type="match status" value="1"/>
</dbReference>
<reference evidence="3" key="1">
    <citation type="submission" date="2015-07" db="EMBL/GenBank/DDBJ databases">
        <title>Draft genome sequence of the purine-degrading Gottschalkia purinilyticum DSM 1384 (formerly Clostridium purinilyticum).</title>
        <authorList>
            <person name="Poehlein A."/>
            <person name="Schiel-Bengelsdorf B."/>
            <person name="Bengelsdorf F.R."/>
            <person name="Daniel R."/>
            <person name="Duerre P."/>
        </authorList>
    </citation>
    <scope>NUCLEOTIDE SEQUENCE [LARGE SCALE GENOMIC DNA]</scope>
    <source>
        <strain evidence="3">DSM 1384</strain>
    </source>
</reference>
<evidence type="ECO:0000313" key="2">
    <source>
        <dbReference type="EMBL" id="KNF08934.1"/>
    </source>
</evidence>
<name>A0A0L0WBM7_GOTPU</name>
<keyword evidence="3" id="KW-1185">Reference proteome</keyword>
<dbReference type="Pfam" id="PF00625">
    <property type="entry name" value="Guanylate_kin"/>
    <property type="match status" value="1"/>
</dbReference>
<keyword evidence="2" id="KW-0808">Transferase</keyword>
<dbReference type="SMART" id="SM00072">
    <property type="entry name" value="GuKc"/>
    <property type="match status" value="1"/>
</dbReference>
<dbReference type="InterPro" id="IPR008144">
    <property type="entry name" value="Guanylate_kin-like_dom"/>
</dbReference>
<organism evidence="2 3">
    <name type="scientific">Gottschalkia purinilytica</name>
    <name type="common">Clostridium purinilyticum</name>
    <dbReference type="NCBI Taxonomy" id="1503"/>
    <lineage>
        <taxon>Bacteria</taxon>
        <taxon>Bacillati</taxon>
        <taxon>Bacillota</taxon>
        <taxon>Tissierellia</taxon>
        <taxon>Tissierellales</taxon>
        <taxon>Gottschalkiaceae</taxon>
        <taxon>Gottschalkia</taxon>
    </lineage>
</organism>
<dbReference type="AlphaFoldDB" id="A0A0L0WBM7"/>
<dbReference type="PROSITE" id="PS50052">
    <property type="entry name" value="GUANYLATE_KINASE_2"/>
    <property type="match status" value="1"/>
</dbReference>
<comment type="caution">
    <text evidence="2">The sequence shown here is derived from an EMBL/GenBank/DDBJ whole genome shotgun (WGS) entry which is preliminary data.</text>
</comment>
<gene>
    <name evidence="2" type="ORF">CLPU_5c02410</name>
</gene>
<dbReference type="Gene3D" id="3.40.50.300">
    <property type="entry name" value="P-loop containing nucleotide triphosphate hydrolases"/>
    <property type="match status" value="1"/>
</dbReference>
<dbReference type="InterPro" id="IPR027417">
    <property type="entry name" value="P-loop_NTPase"/>
</dbReference>
<keyword evidence="2" id="KW-0418">Kinase</keyword>